<sequence>MAHVIISENLPPNIDPTKAPIAFGERALPKLNEELQNANLLTRQRALMALCDLVHDPEIAYQAISLGFLETLKGLLSDENRTVRQKTTEVFYLLANHNVGRDGFLSSDVIIPLSQLLDDPVNLCRVNMHKAFEMLSEFPYGSATGVSARSPEYEPASYSASAQIKAWA</sequence>
<keyword evidence="2" id="KW-1185">Reference proteome</keyword>
<comment type="caution">
    <text evidence="1">The sequence shown here is derived from an EMBL/GenBank/DDBJ whole genome shotgun (WGS) entry which is preliminary data.</text>
</comment>
<dbReference type="PANTHER" id="PTHR15599:SF1">
    <property type="entry name" value="RADIAL SPOKE HEAD 14 HOMOLOG"/>
    <property type="match status" value="1"/>
</dbReference>
<evidence type="ECO:0008006" key="3">
    <source>
        <dbReference type="Google" id="ProtNLM"/>
    </source>
</evidence>
<reference evidence="1" key="1">
    <citation type="journal article" date="2022" name="bioRxiv">
        <title>Sequencing and chromosome-scale assembly of the giantPleurodeles waltlgenome.</title>
        <authorList>
            <person name="Brown T."/>
            <person name="Elewa A."/>
            <person name="Iarovenko S."/>
            <person name="Subramanian E."/>
            <person name="Araus A.J."/>
            <person name="Petzold A."/>
            <person name="Susuki M."/>
            <person name="Suzuki K.-i.T."/>
            <person name="Hayashi T."/>
            <person name="Toyoda A."/>
            <person name="Oliveira C."/>
            <person name="Osipova E."/>
            <person name="Leigh N.D."/>
            <person name="Simon A."/>
            <person name="Yun M.H."/>
        </authorList>
    </citation>
    <scope>NUCLEOTIDE SEQUENCE</scope>
    <source>
        <strain evidence="1">20211129_DDA</strain>
        <tissue evidence="1">Liver</tissue>
    </source>
</reference>
<dbReference type="InterPro" id="IPR042856">
    <property type="entry name" value="RSP14"/>
</dbReference>
<dbReference type="SUPFAM" id="SSF48371">
    <property type="entry name" value="ARM repeat"/>
    <property type="match status" value="1"/>
</dbReference>
<dbReference type="Proteomes" id="UP001066276">
    <property type="component" value="Chromosome 11"/>
</dbReference>
<evidence type="ECO:0000313" key="2">
    <source>
        <dbReference type="Proteomes" id="UP001066276"/>
    </source>
</evidence>
<protein>
    <recommendedName>
        <fullName evidence="3">Radial spoke head 14 homolog</fullName>
    </recommendedName>
</protein>
<proteinExistence type="predicted"/>
<dbReference type="InterPro" id="IPR016024">
    <property type="entry name" value="ARM-type_fold"/>
</dbReference>
<organism evidence="1 2">
    <name type="scientific">Pleurodeles waltl</name>
    <name type="common">Iberian ribbed newt</name>
    <dbReference type="NCBI Taxonomy" id="8319"/>
    <lineage>
        <taxon>Eukaryota</taxon>
        <taxon>Metazoa</taxon>
        <taxon>Chordata</taxon>
        <taxon>Craniata</taxon>
        <taxon>Vertebrata</taxon>
        <taxon>Euteleostomi</taxon>
        <taxon>Amphibia</taxon>
        <taxon>Batrachia</taxon>
        <taxon>Caudata</taxon>
        <taxon>Salamandroidea</taxon>
        <taxon>Salamandridae</taxon>
        <taxon>Pleurodelinae</taxon>
        <taxon>Pleurodeles</taxon>
    </lineage>
</organism>
<gene>
    <name evidence="1" type="ORF">NDU88_006578</name>
</gene>
<dbReference type="AlphaFoldDB" id="A0AAV7LXA6"/>
<dbReference type="EMBL" id="JANPWB010000015">
    <property type="protein sequence ID" value="KAJ1093478.1"/>
    <property type="molecule type" value="Genomic_DNA"/>
</dbReference>
<dbReference type="Gene3D" id="1.25.10.10">
    <property type="entry name" value="Leucine-rich Repeat Variant"/>
    <property type="match status" value="1"/>
</dbReference>
<dbReference type="InterPro" id="IPR011989">
    <property type="entry name" value="ARM-like"/>
</dbReference>
<evidence type="ECO:0000313" key="1">
    <source>
        <dbReference type="EMBL" id="KAJ1093478.1"/>
    </source>
</evidence>
<accession>A0AAV7LXA6</accession>
<name>A0AAV7LXA6_PLEWA</name>
<dbReference type="PANTHER" id="PTHR15599">
    <property type="entry name" value="RTDR1"/>
    <property type="match status" value="1"/>
</dbReference>